<name>A0ABQ5K8Z1_9EUKA</name>
<proteinExistence type="predicted"/>
<dbReference type="Proteomes" id="UP001057375">
    <property type="component" value="Unassembled WGS sequence"/>
</dbReference>
<evidence type="ECO:0000313" key="1">
    <source>
        <dbReference type="EMBL" id="GKT29019.1"/>
    </source>
</evidence>
<gene>
    <name evidence="1" type="ORF">ADUPG1_000996</name>
</gene>
<evidence type="ECO:0000313" key="2">
    <source>
        <dbReference type="Proteomes" id="UP001057375"/>
    </source>
</evidence>
<reference evidence="1" key="1">
    <citation type="submission" date="2022-03" db="EMBL/GenBank/DDBJ databases">
        <title>Draft genome sequence of Aduncisulcus paluster, a free-living microaerophilic Fornicata.</title>
        <authorList>
            <person name="Yuyama I."/>
            <person name="Kume K."/>
            <person name="Tamura T."/>
            <person name="Inagaki Y."/>
            <person name="Hashimoto T."/>
        </authorList>
    </citation>
    <scope>NUCLEOTIDE SEQUENCE</scope>
    <source>
        <strain evidence="1">NY0171</strain>
    </source>
</reference>
<accession>A0ABQ5K8Z1</accession>
<sequence>MGKPTTKKPRFRLDIDVSVGLFRPIKRLVQTFTDNYELLKQYSVSKTDVILDTSGIQDDEDDDSPFVAGGRIVLDRMNSAVYVETIDLDHKTQTPHIKSIQVAGRTVPQLVDGQYIALRGRRVEKGNNVMVTHIIPGLPVELDEKSTPSEDKKKLQDKPLKICSICGPYISTIPKKSEVAKDEEKTTEFIKVKKEMRKEEEEESESESEKDMLIYDASHWKFEGFKRASRVLIKEKPDIIIVNGPFIPATLPPAVLLSLLSS</sequence>
<comment type="caution">
    <text evidence="1">The sequence shown here is derived from an EMBL/GenBank/DDBJ whole genome shotgun (WGS) entry which is preliminary data.</text>
</comment>
<keyword evidence="2" id="KW-1185">Reference proteome</keyword>
<organism evidence="1 2">
    <name type="scientific">Aduncisulcus paluster</name>
    <dbReference type="NCBI Taxonomy" id="2918883"/>
    <lineage>
        <taxon>Eukaryota</taxon>
        <taxon>Metamonada</taxon>
        <taxon>Carpediemonas-like organisms</taxon>
        <taxon>Aduncisulcus</taxon>
    </lineage>
</organism>
<feature type="non-terminal residue" evidence="1">
    <location>
        <position position="262"/>
    </location>
</feature>
<protein>
    <submittedName>
        <fullName evidence="1">DNA polymerase alpha, subunit B like protein</fullName>
    </submittedName>
</protein>
<dbReference type="EMBL" id="BQXS01000610">
    <property type="protein sequence ID" value="GKT29019.1"/>
    <property type="molecule type" value="Genomic_DNA"/>
</dbReference>